<feature type="transmembrane region" description="Helical" evidence="7">
    <location>
        <begin position="30"/>
        <end position="49"/>
    </location>
</feature>
<dbReference type="PANTHER" id="PTHR34229">
    <property type="entry name" value="METAL TRANSPORT PROTEIN HI_1621-RELATED"/>
    <property type="match status" value="1"/>
</dbReference>
<reference evidence="8 9" key="1">
    <citation type="journal article" date="2014" name="PLoS Genet.">
        <title>Phylogenetically driven sequencing of extremely halophilic archaea reveals strategies for static and dynamic osmo-response.</title>
        <authorList>
            <person name="Becker E.A."/>
            <person name="Seitzer P.M."/>
            <person name="Tritt A."/>
            <person name="Larsen D."/>
            <person name="Krusor M."/>
            <person name="Yao A.I."/>
            <person name="Wu D."/>
            <person name="Madern D."/>
            <person name="Eisen J.A."/>
            <person name="Darling A.E."/>
            <person name="Facciotti M.T."/>
        </authorList>
    </citation>
    <scope>NUCLEOTIDE SEQUENCE [LARGE SCALE GENOMIC DNA]</scope>
    <source>
        <strain evidence="8 9">ATCC BAA-1513</strain>
    </source>
</reference>
<name>M0HIU8_HALEO</name>
<dbReference type="EMBL" id="AOLK01000021">
    <property type="protein sequence ID" value="ELZ82989.1"/>
    <property type="molecule type" value="Genomic_DNA"/>
</dbReference>
<evidence type="ECO:0000256" key="1">
    <source>
        <dbReference type="ARBA" id="ARBA00004651"/>
    </source>
</evidence>
<dbReference type="PANTHER" id="PTHR34229:SF1">
    <property type="entry name" value="METAL TRANSPORT PROTEIN HI_1621-RELATED"/>
    <property type="match status" value="1"/>
</dbReference>
<feature type="transmembrane region" description="Helical" evidence="7">
    <location>
        <begin position="92"/>
        <end position="113"/>
    </location>
</feature>
<evidence type="ECO:0000256" key="2">
    <source>
        <dbReference type="ARBA" id="ARBA00022448"/>
    </source>
</evidence>
<accession>M0HIU8</accession>
<feature type="transmembrane region" description="Helical" evidence="7">
    <location>
        <begin position="155"/>
        <end position="179"/>
    </location>
</feature>
<evidence type="ECO:0000256" key="4">
    <source>
        <dbReference type="ARBA" id="ARBA00022692"/>
    </source>
</evidence>
<sequence>MAVAFIIASGGVLAYAARKLRGTVTPRQTQLFGMVTASIFAAQMLNWPLPGGVSAHFVGGALAAIVLGPYLGALSVALVVAVQALVFADGGVLALGANVWNMAIVQVFGGYAVYRVASAYHESGAIVLAGWASITLAALAAGIQLGLSPAFGSELISVVTVMAGGHAVLGVGEALLTLVGVRLVDRLDAVDSETVEGGVAA</sequence>
<gene>
    <name evidence="8" type="ORF">C453_13316</name>
</gene>
<keyword evidence="5 7" id="KW-1133">Transmembrane helix</keyword>
<organism evidence="8 9">
    <name type="scientific">Haloferax elongans ATCC BAA-1513</name>
    <dbReference type="NCBI Taxonomy" id="1230453"/>
    <lineage>
        <taxon>Archaea</taxon>
        <taxon>Methanobacteriati</taxon>
        <taxon>Methanobacteriota</taxon>
        <taxon>Stenosarchaea group</taxon>
        <taxon>Halobacteria</taxon>
        <taxon>Halobacteriales</taxon>
        <taxon>Haloferacaceae</taxon>
        <taxon>Haloferax</taxon>
    </lineage>
</organism>
<feature type="transmembrane region" description="Helical" evidence="7">
    <location>
        <begin position="125"/>
        <end position="143"/>
    </location>
</feature>
<comment type="caution">
    <text evidence="8">The sequence shown here is derived from an EMBL/GenBank/DDBJ whole genome shotgun (WGS) entry which is preliminary data.</text>
</comment>
<evidence type="ECO:0000256" key="6">
    <source>
        <dbReference type="ARBA" id="ARBA00023136"/>
    </source>
</evidence>
<dbReference type="PATRIC" id="fig|1230453.4.peg.2637"/>
<dbReference type="Pfam" id="PF01891">
    <property type="entry name" value="CbiM"/>
    <property type="match status" value="1"/>
</dbReference>
<keyword evidence="4 7" id="KW-0812">Transmembrane</keyword>
<proteinExistence type="predicted"/>
<comment type="subcellular location">
    <subcellularLocation>
        <location evidence="1">Cell membrane</location>
        <topology evidence="1">Multi-pass membrane protein</topology>
    </subcellularLocation>
</comment>
<dbReference type="Proteomes" id="UP000011612">
    <property type="component" value="Unassembled WGS sequence"/>
</dbReference>
<dbReference type="STRING" id="1230453.C453_13316"/>
<dbReference type="GO" id="GO:0000041">
    <property type="term" value="P:transition metal ion transport"/>
    <property type="evidence" value="ECO:0007669"/>
    <property type="project" value="InterPro"/>
</dbReference>
<keyword evidence="3" id="KW-1003">Cell membrane</keyword>
<dbReference type="Gene3D" id="1.10.1760.20">
    <property type="match status" value="1"/>
</dbReference>
<evidence type="ECO:0000256" key="7">
    <source>
        <dbReference type="SAM" id="Phobius"/>
    </source>
</evidence>
<dbReference type="AlphaFoldDB" id="M0HIU8"/>
<evidence type="ECO:0000256" key="3">
    <source>
        <dbReference type="ARBA" id="ARBA00022475"/>
    </source>
</evidence>
<dbReference type="InterPro" id="IPR002751">
    <property type="entry name" value="CbiM/NikMN"/>
</dbReference>
<evidence type="ECO:0000313" key="9">
    <source>
        <dbReference type="Proteomes" id="UP000011612"/>
    </source>
</evidence>
<feature type="transmembrane region" description="Helical" evidence="7">
    <location>
        <begin position="61"/>
        <end position="86"/>
    </location>
</feature>
<keyword evidence="2" id="KW-0813">Transport</keyword>
<evidence type="ECO:0000256" key="5">
    <source>
        <dbReference type="ARBA" id="ARBA00022989"/>
    </source>
</evidence>
<keyword evidence="6 7" id="KW-0472">Membrane</keyword>
<protein>
    <submittedName>
        <fullName evidence="8">Cobalamin biosynthesis protein M</fullName>
    </submittedName>
</protein>
<keyword evidence="9" id="KW-1185">Reference proteome</keyword>
<dbReference type="GO" id="GO:0005886">
    <property type="term" value="C:plasma membrane"/>
    <property type="evidence" value="ECO:0007669"/>
    <property type="project" value="UniProtKB-SubCell"/>
</dbReference>
<evidence type="ECO:0000313" key="8">
    <source>
        <dbReference type="EMBL" id="ELZ82989.1"/>
    </source>
</evidence>